<evidence type="ECO:0000256" key="2">
    <source>
        <dbReference type="ARBA" id="ARBA00022679"/>
    </source>
</evidence>
<evidence type="ECO:0000313" key="6">
    <source>
        <dbReference type="EMBL" id="MCY6958616.1"/>
    </source>
</evidence>
<gene>
    <name evidence="6" type="ORF">OW729_08370</name>
</gene>
<comment type="function">
    <text evidence="5">Catalyzes the conversion of GlcNAc-PP-undecaprenol into ManNAc-GlcNAc-PP-undecaprenol, the first committed lipid intermediate in the de novo synthesis of teichoic acid.</text>
</comment>
<keyword evidence="3 5" id="KW-0777">Teichoic acid biosynthesis</keyword>
<dbReference type="NCBIfam" id="TIGR00696">
    <property type="entry name" value="wecG_tagA_cpsF"/>
    <property type="match status" value="1"/>
</dbReference>
<keyword evidence="4 5" id="KW-0961">Cell wall biogenesis/degradation</keyword>
<evidence type="ECO:0000256" key="5">
    <source>
        <dbReference type="HAMAP-Rule" id="MF_02070"/>
    </source>
</evidence>
<dbReference type="PANTHER" id="PTHR34136">
    <property type="match status" value="1"/>
</dbReference>
<accession>A0ABT4D8K2</accession>
<comment type="pathway">
    <text evidence="5">Cell wall biogenesis; teichoic acid biosynthesis.</text>
</comment>
<name>A0ABT4D8K2_9CLOT</name>
<dbReference type="Proteomes" id="UP001144612">
    <property type="component" value="Unassembled WGS sequence"/>
</dbReference>
<keyword evidence="1 5" id="KW-0328">Glycosyltransferase</keyword>
<dbReference type="InterPro" id="IPR034714">
    <property type="entry name" value="TagA_TarA"/>
</dbReference>
<proteinExistence type="inferred from homology"/>
<dbReference type="CDD" id="cd06533">
    <property type="entry name" value="Glyco_transf_WecG_TagA"/>
    <property type="match status" value="1"/>
</dbReference>
<dbReference type="RefSeq" id="WP_268061035.1">
    <property type="nucleotide sequence ID" value="NZ_JAPQFJ010000007.1"/>
</dbReference>
<dbReference type="InterPro" id="IPR004629">
    <property type="entry name" value="WecG_TagA_CpsF"/>
</dbReference>
<dbReference type="Pfam" id="PF03808">
    <property type="entry name" value="Glyco_tran_WecG"/>
    <property type="match status" value="1"/>
</dbReference>
<comment type="caution">
    <text evidence="6">The sequence shown here is derived from an EMBL/GenBank/DDBJ whole genome shotgun (WGS) entry which is preliminary data.</text>
</comment>
<evidence type="ECO:0000256" key="4">
    <source>
        <dbReference type="ARBA" id="ARBA00023316"/>
    </source>
</evidence>
<evidence type="ECO:0000256" key="1">
    <source>
        <dbReference type="ARBA" id="ARBA00022676"/>
    </source>
</evidence>
<reference evidence="6" key="1">
    <citation type="submission" date="2022-12" db="EMBL/GenBank/DDBJ databases">
        <title>Clostridium sp. nov., isolated from industrial wastewater.</title>
        <authorList>
            <person name="Jiayan W."/>
        </authorList>
    </citation>
    <scope>NUCLEOTIDE SEQUENCE</scope>
    <source>
        <strain evidence="6">ZC22-4</strain>
    </source>
</reference>
<comment type="catalytic activity">
    <reaction evidence="5">
        <text>UDP-N-acetyl-alpha-D-mannosamine + N-acetyl-alpha-D-glucosaminyl-di-trans,octa-cis-undecaprenyl diphosphate = N-acetyl-beta-D-mannosaminyl-(1-&gt;4)-N-acetyl-alpha-D-glucosaminyl di-trans,octa-cis-undecaprenyl diphosphate + UDP + H(+)</text>
        <dbReference type="Rhea" id="RHEA:16053"/>
        <dbReference type="ChEBI" id="CHEBI:15378"/>
        <dbReference type="ChEBI" id="CHEBI:58223"/>
        <dbReference type="ChEBI" id="CHEBI:62959"/>
        <dbReference type="ChEBI" id="CHEBI:68623"/>
        <dbReference type="ChEBI" id="CHEBI:132210"/>
        <dbReference type="EC" id="2.4.1.187"/>
    </reaction>
</comment>
<dbReference type="EC" id="2.4.1.187" evidence="5"/>
<comment type="similarity">
    <text evidence="5">Belongs to the glycosyltransferase 26 family. TagA/TarA subfamily.</text>
</comment>
<protein>
    <recommendedName>
        <fullName evidence="5">N-acetylglucosaminyldiphosphoundecaprenol N-acetyl-beta-D-mannosaminyltransferase</fullName>
        <ecNumber evidence="5">2.4.1.187</ecNumber>
    </recommendedName>
    <alternativeName>
        <fullName evidence="5">N-acetylmannosaminyltransferase</fullName>
    </alternativeName>
    <alternativeName>
        <fullName evidence="5">UDP-N-acetylmannosamine transferase</fullName>
    </alternativeName>
    <alternativeName>
        <fullName evidence="5">UDP-N-acetylmannosamine:N-acetylglucosaminyl pyrophosphorylundecaprenol N-acetylmannosaminyltransferase</fullName>
    </alternativeName>
</protein>
<keyword evidence="2 5" id="KW-0808">Transferase</keyword>
<dbReference type="EMBL" id="JAPQFJ010000007">
    <property type="protein sequence ID" value="MCY6958616.1"/>
    <property type="molecule type" value="Genomic_DNA"/>
</dbReference>
<dbReference type="HAMAP" id="MF_02070">
    <property type="entry name" value="TagA_TarA"/>
    <property type="match status" value="1"/>
</dbReference>
<evidence type="ECO:0000256" key="3">
    <source>
        <dbReference type="ARBA" id="ARBA00022944"/>
    </source>
</evidence>
<sequence>MFTEILDYKVFGGTKKELLDCVESFDKVNIISGNPEILYSGMKDEFLNKVYNDESAIIIPDGVGTVIASKMVKNPVKEKIAGIEVMGEIINKCEKEGKSIYLVGAKEEVLKECVTNIKNKFPNIKIVGYHNGYFDLENCDDIVEDIKIKKPYALFVAMGCPRQEIFIARNMKEFPCKIFMGVGGSFDVFAGKVNRAPEWMINLGIEWLYRVVKEPFRIKRLGVIPKFLWKVKKNN</sequence>
<dbReference type="PANTHER" id="PTHR34136:SF1">
    <property type="entry name" value="UDP-N-ACETYL-D-MANNOSAMINURONIC ACID TRANSFERASE"/>
    <property type="match status" value="1"/>
</dbReference>
<organism evidence="6 7">
    <name type="scientific">Clostridium brassicae</name>
    <dbReference type="NCBI Taxonomy" id="2999072"/>
    <lineage>
        <taxon>Bacteria</taxon>
        <taxon>Bacillati</taxon>
        <taxon>Bacillota</taxon>
        <taxon>Clostridia</taxon>
        <taxon>Eubacteriales</taxon>
        <taxon>Clostridiaceae</taxon>
        <taxon>Clostridium</taxon>
    </lineage>
</organism>
<evidence type="ECO:0000313" key="7">
    <source>
        <dbReference type="Proteomes" id="UP001144612"/>
    </source>
</evidence>
<keyword evidence="7" id="KW-1185">Reference proteome</keyword>